<dbReference type="InterPro" id="IPR035979">
    <property type="entry name" value="RBD_domain_sf"/>
</dbReference>
<comment type="caution">
    <text evidence="5">The sequence shown here is derived from an EMBL/GenBank/DDBJ whole genome shotgun (WGS) entry which is preliminary data.</text>
</comment>
<dbReference type="PANTHER" id="PTHR15481">
    <property type="entry name" value="RIBONUCLEIC ACID BINDING PROTEIN S1"/>
    <property type="match status" value="1"/>
</dbReference>
<feature type="region of interest" description="Disordered" evidence="3">
    <location>
        <begin position="1"/>
        <end position="21"/>
    </location>
</feature>
<feature type="domain" description="RRM" evidence="4">
    <location>
        <begin position="29"/>
        <end position="107"/>
    </location>
</feature>
<reference evidence="5 6" key="1">
    <citation type="journal article" date="2020" name="ISME J.">
        <title>Uncovering the hidden diversity of litter-decomposition mechanisms in mushroom-forming fungi.</title>
        <authorList>
            <person name="Floudas D."/>
            <person name="Bentzer J."/>
            <person name="Ahren D."/>
            <person name="Johansson T."/>
            <person name="Persson P."/>
            <person name="Tunlid A."/>
        </authorList>
    </citation>
    <scope>NUCLEOTIDE SEQUENCE [LARGE SCALE GENOMIC DNA]</scope>
    <source>
        <strain evidence="5 6">CBS 291.85</strain>
    </source>
</reference>
<gene>
    <name evidence="5" type="ORF">D9758_001275</name>
</gene>
<evidence type="ECO:0000256" key="1">
    <source>
        <dbReference type="ARBA" id="ARBA00022884"/>
    </source>
</evidence>
<evidence type="ECO:0000259" key="4">
    <source>
        <dbReference type="PROSITE" id="PS50102"/>
    </source>
</evidence>
<evidence type="ECO:0000256" key="3">
    <source>
        <dbReference type="SAM" id="MobiDB-lite"/>
    </source>
</evidence>
<dbReference type="PANTHER" id="PTHR15481:SF0">
    <property type="entry name" value="LD23870P-RELATED"/>
    <property type="match status" value="1"/>
</dbReference>
<feature type="compositionally biased region" description="Polar residues" evidence="3">
    <location>
        <begin position="1"/>
        <end position="10"/>
    </location>
</feature>
<dbReference type="AlphaFoldDB" id="A0A8H5GRP6"/>
<dbReference type="PROSITE" id="PS50102">
    <property type="entry name" value="RRM"/>
    <property type="match status" value="1"/>
</dbReference>
<sequence>MSRGRSTSPRPLNDGGDIDMDTSSNDKAKVVIITNLTRNVAEAHLQTIFGFYGQITKIDLPLFAKSGQNRGKAALEYSEPDGAHKAASHMNGGQLDGAILKVELSNLPGNATGVTANGLTPVHCPVPGPGHVLLHQTDIEKGTLIVVEDLGAEVVVVEGIFIVVVAVVGHVQGHLFAEGHGDVHRVILGEVMVVCAGQGRGVIQCAPVVPVPALCLVRVLVHVLVPARCPTLHTPDTVEVEVVLVQSPTAGEGGA</sequence>
<keyword evidence="6" id="KW-1185">Reference proteome</keyword>
<proteinExistence type="predicted"/>
<dbReference type="OrthoDB" id="252020at2759"/>
<dbReference type="Proteomes" id="UP000559256">
    <property type="component" value="Unassembled WGS sequence"/>
</dbReference>
<evidence type="ECO:0000313" key="5">
    <source>
        <dbReference type="EMBL" id="KAF5369964.1"/>
    </source>
</evidence>
<dbReference type="Gene3D" id="3.30.70.330">
    <property type="match status" value="1"/>
</dbReference>
<dbReference type="GO" id="GO:0061574">
    <property type="term" value="C:ASAP complex"/>
    <property type="evidence" value="ECO:0007669"/>
    <property type="project" value="TreeGrafter"/>
</dbReference>
<protein>
    <recommendedName>
        <fullName evidence="4">RRM domain-containing protein</fullName>
    </recommendedName>
</protein>
<dbReference type="InterPro" id="IPR000504">
    <property type="entry name" value="RRM_dom"/>
</dbReference>
<dbReference type="GO" id="GO:0003723">
    <property type="term" value="F:RNA binding"/>
    <property type="evidence" value="ECO:0007669"/>
    <property type="project" value="UniProtKB-UniRule"/>
</dbReference>
<dbReference type="SMART" id="SM00360">
    <property type="entry name" value="RRM"/>
    <property type="match status" value="1"/>
</dbReference>
<evidence type="ECO:0000313" key="6">
    <source>
        <dbReference type="Proteomes" id="UP000559256"/>
    </source>
</evidence>
<dbReference type="SUPFAM" id="SSF54928">
    <property type="entry name" value="RNA-binding domain, RBD"/>
    <property type="match status" value="1"/>
</dbReference>
<dbReference type="GO" id="GO:0005654">
    <property type="term" value="C:nucleoplasm"/>
    <property type="evidence" value="ECO:0007669"/>
    <property type="project" value="TreeGrafter"/>
</dbReference>
<accession>A0A8H5GRP6</accession>
<dbReference type="GO" id="GO:0005737">
    <property type="term" value="C:cytoplasm"/>
    <property type="evidence" value="ECO:0007669"/>
    <property type="project" value="TreeGrafter"/>
</dbReference>
<organism evidence="5 6">
    <name type="scientific">Tetrapyrgos nigripes</name>
    <dbReference type="NCBI Taxonomy" id="182062"/>
    <lineage>
        <taxon>Eukaryota</taxon>
        <taxon>Fungi</taxon>
        <taxon>Dikarya</taxon>
        <taxon>Basidiomycota</taxon>
        <taxon>Agaricomycotina</taxon>
        <taxon>Agaricomycetes</taxon>
        <taxon>Agaricomycetidae</taxon>
        <taxon>Agaricales</taxon>
        <taxon>Marasmiineae</taxon>
        <taxon>Marasmiaceae</taxon>
        <taxon>Tetrapyrgos</taxon>
    </lineage>
</organism>
<evidence type="ECO:0000256" key="2">
    <source>
        <dbReference type="PROSITE-ProRule" id="PRU00176"/>
    </source>
</evidence>
<dbReference type="EMBL" id="JAACJM010000012">
    <property type="protein sequence ID" value="KAF5369964.1"/>
    <property type="molecule type" value="Genomic_DNA"/>
</dbReference>
<dbReference type="InterPro" id="IPR012677">
    <property type="entry name" value="Nucleotide-bd_a/b_plait_sf"/>
</dbReference>
<name>A0A8H5GRP6_9AGAR</name>
<dbReference type="GO" id="GO:0000398">
    <property type="term" value="P:mRNA splicing, via spliceosome"/>
    <property type="evidence" value="ECO:0007669"/>
    <property type="project" value="TreeGrafter"/>
</dbReference>
<keyword evidence="1 2" id="KW-0694">RNA-binding</keyword>
<dbReference type="Pfam" id="PF00076">
    <property type="entry name" value="RRM_1"/>
    <property type="match status" value="1"/>
</dbReference>